<dbReference type="InterPro" id="IPR003610">
    <property type="entry name" value="CBM5/12"/>
</dbReference>
<reference evidence="3" key="1">
    <citation type="journal article" date="2021" name="Proc. Natl. Acad. Sci. U.S.A.">
        <title>A Catalog of Tens of Thousands of Viruses from Human Metagenomes Reveals Hidden Associations with Chronic Diseases.</title>
        <authorList>
            <person name="Tisza M.J."/>
            <person name="Buck C.B."/>
        </authorList>
    </citation>
    <scope>NUCLEOTIDE SEQUENCE</scope>
    <source>
        <strain evidence="3">CtLtm40</strain>
    </source>
</reference>
<protein>
    <submittedName>
        <fullName evidence="3">ChiA1-BD-binding domain protein</fullName>
    </submittedName>
</protein>
<name>A0A8S5QXX1_9CAUD</name>
<sequence>MRGQRTRKKGAGKMEYVYGTSVIGGVERENLKIVGGPALREGEYLTTVREYDDSSITDRCRIDRHYHSDTDEDGTRYDFYTISEHYRYVERTKLMEETRKATEIAFVTLAESGSIDAVTAGEHKSLFETWQTGVAYTVGQLRNWGNKLYKCVQAHTSQAGWEPDKAVSLWSAASDPAEEWPEWSKPVGAHDAYAKGDKVSHNGKHWTSTADANVWEPGVYGWTEATA</sequence>
<dbReference type="Gene3D" id="2.10.10.90">
    <property type="match status" value="1"/>
</dbReference>
<evidence type="ECO:0000256" key="1">
    <source>
        <dbReference type="ARBA" id="ARBA00022801"/>
    </source>
</evidence>
<keyword evidence="1" id="KW-0378">Hydrolase</keyword>
<evidence type="ECO:0000259" key="2">
    <source>
        <dbReference type="Pfam" id="PF02839"/>
    </source>
</evidence>
<dbReference type="InterPro" id="IPR036573">
    <property type="entry name" value="CBM_sf_5/12"/>
</dbReference>
<accession>A0A8S5QXX1</accession>
<dbReference type="GO" id="GO:0004553">
    <property type="term" value="F:hydrolase activity, hydrolyzing O-glycosyl compounds"/>
    <property type="evidence" value="ECO:0007669"/>
    <property type="project" value="InterPro"/>
</dbReference>
<dbReference type="Pfam" id="PF02839">
    <property type="entry name" value="CBM_5_12"/>
    <property type="match status" value="1"/>
</dbReference>
<dbReference type="CDD" id="cd12214">
    <property type="entry name" value="ChiA1_BD"/>
    <property type="match status" value="1"/>
</dbReference>
<evidence type="ECO:0000313" key="3">
    <source>
        <dbReference type="EMBL" id="DAE24119.1"/>
    </source>
</evidence>
<dbReference type="SUPFAM" id="SSF51055">
    <property type="entry name" value="Carbohydrate binding domain"/>
    <property type="match status" value="1"/>
</dbReference>
<dbReference type="GO" id="GO:0005576">
    <property type="term" value="C:extracellular region"/>
    <property type="evidence" value="ECO:0007669"/>
    <property type="project" value="InterPro"/>
</dbReference>
<feature type="domain" description="Chitin-binding type-3" evidence="2">
    <location>
        <begin position="129"/>
        <end position="170"/>
    </location>
</feature>
<dbReference type="GO" id="GO:0030246">
    <property type="term" value="F:carbohydrate binding"/>
    <property type="evidence" value="ECO:0007669"/>
    <property type="project" value="InterPro"/>
</dbReference>
<proteinExistence type="predicted"/>
<organism evidence="3">
    <name type="scientific">Myoviridae sp. ctLtm40</name>
    <dbReference type="NCBI Taxonomy" id="2826641"/>
    <lineage>
        <taxon>Viruses</taxon>
        <taxon>Duplodnaviria</taxon>
        <taxon>Heunggongvirae</taxon>
        <taxon>Uroviricota</taxon>
        <taxon>Caudoviricetes</taxon>
    </lineage>
</organism>
<dbReference type="EMBL" id="BK015769">
    <property type="protein sequence ID" value="DAE24119.1"/>
    <property type="molecule type" value="Genomic_DNA"/>
</dbReference>
<dbReference type="GO" id="GO:0005975">
    <property type="term" value="P:carbohydrate metabolic process"/>
    <property type="evidence" value="ECO:0007669"/>
    <property type="project" value="InterPro"/>
</dbReference>